<dbReference type="EMBL" id="BRYB01003647">
    <property type="protein sequence ID" value="GMI18899.1"/>
    <property type="molecule type" value="Genomic_DNA"/>
</dbReference>
<reference evidence="2 3" key="1">
    <citation type="journal article" date="2023" name="Commun. Biol.">
        <title>Genome analysis of Parmales, the sister group of diatoms, reveals the evolutionary specialization of diatoms from phago-mixotrophs to photoautotrophs.</title>
        <authorList>
            <person name="Ban H."/>
            <person name="Sato S."/>
            <person name="Yoshikawa S."/>
            <person name="Yamada K."/>
            <person name="Nakamura Y."/>
            <person name="Ichinomiya M."/>
            <person name="Sato N."/>
            <person name="Blanc-Mathieu R."/>
            <person name="Endo H."/>
            <person name="Kuwata A."/>
            <person name="Ogata H."/>
        </authorList>
    </citation>
    <scope>NUCLEOTIDE SEQUENCE [LARGE SCALE GENOMIC DNA]</scope>
</reference>
<feature type="compositionally biased region" description="Pro residues" evidence="1">
    <location>
        <begin position="122"/>
        <end position="136"/>
    </location>
</feature>
<feature type="compositionally biased region" description="Basic and acidic residues" evidence="1">
    <location>
        <begin position="230"/>
        <end position="239"/>
    </location>
</feature>
<organism evidence="2 3">
    <name type="scientific">Tetraparma gracilis</name>
    <dbReference type="NCBI Taxonomy" id="2962635"/>
    <lineage>
        <taxon>Eukaryota</taxon>
        <taxon>Sar</taxon>
        <taxon>Stramenopiles</taxon>
        <taxon>Ochrophyta</taxon>
        <taxon>Bolidophyceae</taxon>
        <taxon>Parmales</taxon>
        <taxon>Triparmaceae</taxon>
        <taxon>Tetraparma</taxon>
    </lineage>
</organism>
<keyword evidence="3" id="KW-1185">Reference proteome</keyword>
<accession>A0ABQ6M3F6</accession>
<feature type="region of interest" description="Disordered" evidence="1">
    <location>
        <begin position="343"/>
        <end position="373"/>
    </location>
</feature>
<evidence type="ECO:0000313" key="2">
    <source>
        <dbReference type="EMBL" id="GMI18899.1"/>
    </source>
</evidence>
<feature type="compositionally biased region" description="Acidic residues" evidence="1">
    <location>
        <begin position="343"/>
        <end position="353"/>
    </location>
</feature>
<sequence>MRLECGACRGRFERGGAEDPKEDPAETAGGVHTCDRTKNCFCGHPSSWHVGPCRSPDWRERVLPGLLGREKLALSHRPHEAWVRSGALSGAGLTLAGGRFGWREEAAESAAADGSESASSPSSPPPSSGPLQPAVPGPGKTLTRNFGFVRSNGGCPRCRHVADGCAECNAEKREMKRLRDGPGGSACKGCGIPGGLGCVCGRRRERKREREKGKEGGRKRKEAAQAATGKEAKDKDKDKKKPRKKQPSKFTAEEDQFCHDFISRWALRFPPRLRPRLEFKAYKSMRQSLLHRGHARRSVRKLRGRFQERAREIMTGGRGAGGAAGTHAVVEFDEEDIRVFDELSGDEESEEEAAATPPPASQDSAKGGASMVTPPQGAAVFEFGRHCKGDEGLPPVYEFASEKDPRWTLDGKRIARMMRDQIVIGRILRKEYSVNSVKKDDGTVKKTARPVYRVKFKNRGKAAKYWVGESEAMRMCKLHDEVAGPRGGSESEFSEDND</sequence>
<comment type="caution">
    <text evidence="2">The sequence shown here is derived from an EMBL/GenBank/DDBJ whole genome shotgun (WGS) entry which is preliminary data.</text>
</comment>
<gene>
    <name evidence="2" type="ORF">TeGR_g14828</name>
</gene>
<evidence type="ECO:0000256" key="1">
    <source>
        <dbReference type="SAM" id="MobiDB-lite"/>
    </source>
</evidence>
<feature type="region of interest" description="Disordered" evidence="1">
    <location>
        <begin position="106"/>
        <end position="141"/>
    </location>
</feature>
<feature type="compositionally biased region" description="Low complexity" evidence="1">
    <location>
        <begin position="108"/>
        <end position="121"/>
    </location>
</feature>
<feature type="region of interest" description="Disordered" evidence="1">
    <location>
        <begin position="204"/>
        <end position="252"/>
    </location>
</feature>
<dbReference type="Proteomes" id="UP001165060">
    <property type="component" value="Unassembled WGS sequence"/>
</dbReference>
<evidence type="ECO:0000313" key="3">
    <source>
        <dbReference type="Proteomes" id="UP001165060"/>
    </source>
</evidence>
<protein>
    <submittedName>
        <fullName evidence="2">Uncharacterized protein</fullName>
    </submittedName>
</protein>
<proteinExistence type="predicted"/>
<name>A0ABQ6M3F6_9STRA</name>